<evidence type="ECO:0000259" key="2">
    <source>
        <dbReference type="PROSITE" id="PS51698"/>
    </source>
</evidence>
<evidence type="ECO:0000313" key="3">
    <source>
        <dbReference type="EMBL" id="ODM98614.1"/>
    </source>
</evidence>
<dbReference type="Pfam" id="PF19318">
    <property type="entry name" value="DUF5918"/>
    <property type="match status" value="1"/>
</dbReference>
<dbReference type="STRING" id="48709.A0A1D2N0M0"/>
<feature type="domain" description="U-box" evidence="2">
    <location>
        <begin position="245"/>
        <end position="325"/>
    </location>
</feature>
<dbReference type="GO" id="GO:0005634">
    <property type="term" value="C:nucleus"/>
    <property type="evidence" value="ECO:0007669"/>
    <property type="project" value="TreeGrafter"/>
</dbReference>
<dbReference type="InterPro" id="IPR013083">
    <property type="entry name" value="Znf_RING/FYVE/PHD"/>
</dbReference>
<gene>
    <name evidence="3" type="ORF">Ocin01_08059</name>
</gene>
<reference evidence="3 4" key="1">
    <citation type="journal article" date="2016" name="Genome Biol. Evol.">
        <title>Gene Family Evolution Reflects Adaptation to Soil Environmental Stressors in the Genome of the Collembolan Orchesella cincta.</title>
        <authorList>
            <person name="Faddeeva-Vakhrusheva A."/>
            <person name="Derks M.F."/>
            <person name="Anvar S.Y."/>
            <person name="Agamennone V."/>
            <person name="Suring W."/>
            <person name="Smit S."/>
            <person name="van Straalen N.M."/>
            <person name="Roelofs D."/>
        </authorList>
    </citation>
    <scope>NUCLEOTIDE SEQUENCE [LARGE SCALE GENOMIC DNA]</scope>
    <source>
        <tissue evidence="3">Mixed pool</tissue>
    </source>
</reference>
<evidence type="ECO:0000256" key="1">
    <source>
        <dbReference type="SAM" id="MobiDB-lite"/>
    </source>
</evidence>
<dbReference type="InterPro" id="IPR045696">
    <property type="entry name" value="Ubox5_N"/>
</dbReference>
<dbReference type="CDD" id="cd16660">
    <property type="entry name" value="RING-Ubox_RNF37"/>
    <property type="match status" value="1"/>
</dbReference>
<dbReference type="InterPro" id="IPR039925">
    <property type="entry name" value="RNF37_RING-Ubox"/>
</dbReference>
<dbReference type="InterPro" id="IPR039847">
    <property type="entry name" value="Ubox5"/>
</dbReference>
<dbReference type="GO" id="GO:0031625">
    <property type="term" value="F:ubiquitin protein ligase binding"/>
    <property type="evidence" value="ECO:0007669"/>
    <property type="project" value="TreeGrafter"/>
</dbReference>
<dbReference type="SMART" id="SM00504">
    <property type="entry name" value="Ubox"/>
    <property type="match status" value="1"/>
</dbReference>
<dbReference type="PANTHER" id="PTHR13492:SF2">
    <property type="entry name" value="RING FINGER PROTEIN 37"/>
    <property type="match status" value="1"/>
</dbReference>
<dbReference type="Proteomes" id="UP000094527">
    <property type="component" value="Unassembled WGS sequence"/>
</dbReference>
<dbReference type="AlphaFoldDB" id="A0A1D2N0M0"/>
<name>A0A1D2N0M0_ORCCI</name>
<dbReference type="SUPFAM" id="SSF57850">
    <property type="entry name" value="RING/U-box"/>
    <property type="match status" value="1"/>
</dbReference>
<dbReference type="GO" id="GO:0000209">
    <property type="term" value="P:protein polyubiquitination"/>
    <property type="evidence" value="ECO:0007669"/>
    <property type="project" value="TreeGrafter"/>
</dbReference>
<dbReference type="InterPro" id="IPR003613">
    <property type="entry name" value="Ubox_domain"/>
</dbReference>
<dbReference type="PROSITE" id="PS51698">
    <property type="entry name" value="U_BOX"/>
    <property type="match status" value="1"/>
</dbReference>
<accession>A0A1D2N0M0</accession>
<dbReference type="Pfam" id="PF04564">
    <property type="entry name" value="U-box"/>
    <property type="match status" value="1"/>
</dbReference>
<proteinExistence type="predicted"/>
<dbReference type="Gene3D" id="3.30.40.10">
    <property type="entry name" value="Zinc/RING finger domain, C3HC4 (zinc finger)"/>
    <property type="match status" value="1"/>
</dbReference>
<organism evidence="3 4">
    <name type="scientific">Orchesella cincta</name>
    <name type="common">Springtail</name>
    <name type="synonym">Podura cincta</name>
    <dbReference type="NCBI Taxonomy" id="48709"/>
    <lineage>
        <taxon>Eukaryota</taxon>
        <taxon>Metazoa</taxon>
        <taxon>Ecdysozoa</taxon>
        <taxon>Arthropoda</taxon>
        <taxon>Hexapoda</taxon>
        <taxon>Collembola</taxon>
        <taxon>Entomobryomorpha</taxon>
        <taxon>Entomobryoidea</taxon>
        <taxon>Orchesellidae</taxon>
        <taxon>Orchesellinae</taxon>
        <taxon>Orchesella</taxon>
    </lineage>
</organism>
<dbReference type="OMA" id="PSVECEA"/>
<protein>
    <submittedName>
        <fullName evidence="3">RING finger protein 37</fullName>
    </submittedName>
</protein>
<evidence type="ECO:0000313" key="4">
    <source>
        <dbReference type="Proteomes" id="UP000094527"/>
    </source>
</evidence>
<feature type="region of interest" description="Disordered" evidence="1">
    <location>
        <begin position="214"/>
        <end position="242"/>
    </location>
</feature>
<comment type="caution">
    <text evidence="3">The sequence shown here is derived from an EMBL/GenBank/DDBJ whole genome shotgun (WGS) entry which is preliminary data.</text>
</comment>
<dbReference type="PANTHER" id="PTHR13492">
    <property type="entry name" value="RING FINGER PROTEIN 37"/>
    <property type="match status" value="1"/>
</dbReference>
<dbReference type="EMBL" id="LJIJ01000339">
    <property type="protein sequence ID" value="ODM98614.1"/>
    <property type="molecule type" value="Genomic_DNA"/>
</dbReference>
<dbReference type="GO" id="GO:0034450">
    <property type="term" value="F:ubiquitin-ubiquitin ligase activity"/>
    <property type="evidence" value="ECO:0007669"/>
    <property type="project" value="TreeGrafter"/>
</dbReference>
<keyword evidence="4" id="KW-1185">Reference proteome</keyword>
<dbReference type="OrthoDB" id="20295at2759"/>
<sequence length="503" mass="56244">MNFCCEEIGTTISVNQVEAEGYEAQNLITNDLNLQSTRGFMTDSFIRPPVTISIKFPFCIELSHIVIGPKVGKQSSSGFLIHTETSYKSWTKDHNGPVSTHLVAKEFVNSPVPNAVVFRNPRFVLRRPFAYLPAEPYSRYKNHDVMFNLKHPSFNACERVVGLDITILKVADSSVPAISGVQVWGQPCIRCSQDQVEKLYKSWSRIVHRGDTYFPPPLRSAEPPSDEPTQAKKPKLSSSAESGLSIPDDFLDAITYELMCQPIRLPCGLAVDALTLEKYYAEESKFGRHPNDPFTGITFTDTLKPVSDAALKARIDLFISQNADDEAIINLPRSLGSSMRPVSQRNNYVFRNPNNVCATSTISSSRRRQTTFSSSGFSNPDLFDSPVYTKEGKTYADHKDKCTVPSSSQSVDPEDHLNYELFKLLSSESPYYTPNPKVSAKIKCKDCSLPISMKHGISTFYIGLCDHVILCRNCLAKTDKQAHKTCSKCGVEWRAKDCLRIFV</sequence>